<comment type="caution">
    <text evidence="1">The sequence shown here is derived from an EMBL/GenBank/DDBJ whole genome shotgun (WGS) entry which is preliminary data.</text>
</comment>
<dbReference type="InterPro" id="IPR010982">
    <property type="entry name" value="Lambda_DNA-bd_dom_sf"/>
</dbReference>
<protein>
    <submittedName>
        <fullName evidence="1">Transcriptional regulator</fullName>
    </submittedName>
</protein>
<dbReference type="SUPFAM" id="SSF47413">
    <property type="entry name" value="lambda repressor-like DNA-binding domains"/>
    <property type="match status" value="1"/>
</dbReference>
<organism evidence="1 2">
    <name type="scientific">Bacillus paranthracis</name>
    <dbReference type="NCBI Taxonomy" id="2026186"/>
    <lineage>
        <taxon>Bacteria</taxon>
        <taxon>Bacillati</taxon>
        <taxon>Bacillota</taxon>
        <taxon>Bacilli</taxon>
        <taxon>Bacillales</taxon>
        <taxon>Bacillaceae</taxon>
        <taxon>Bacillus</taxon>
        <taxon>Bacillus cereus group</taxon>
    </lineage>
</organism>
<evidence type="ECO:0000313" key="2">
    <source>
        <dbReference type="Proteomes" id="UP001216801"/>
    </source>
</evidence>
<dbReference type="AlphaFoldDB" id="A0AAJ1NLQ1"/>
<proteinExistence type="predicted"/>
<reference evidence="1" key="1">
    <citation type="submission" date="2023-03" db="EMBL/GenBank/DDBJ databases">
        <title>Genetic diversity of Bacillus cereus sensu lato isolates from Slovenia.</title>
        <authorList>
            <person name="Abdelli M."/>
        </authorList>
    </citation>
    <scope>NUCLEOTIDE SEQUENCE</scope>
    <source>
        <strain evidence="1">SIBC39</strain>
    </source>
</reference>
<dbReference type="Proteomes" id="UP001216801">
    <property type="component" value="Unassembled WGS sequence"/>
</dbReference>
<dbReference type="GO" id="GO:0003677">
    <property type="term" value="F:DNA binding"/>
    <property type="evidence" value="ECO:0007669"/>
    <property type="project" value="InterPro"/>
</dbReference>
<evidence type="ECO:0000313" key="1">
    <source>
        <dbReference type="EMBL" id="MDG0952683.1"/>
    </source>
</evidence>
<dbReference type="RefSeq" id="WP_052587746.1">
    <property type="nucleotide sequence ID" value="NZ_CP040515.1"/>
</dbReference>
<sequence length="165" mass="18686">MKSERNIILEITNELGPLATSAVSYNPLKSIVLGALNVKALIKKISMLNNDIKGQPTLISYYIENICKKLDVKNTDIFNAANLSKSYFYQIKKGQKHPSRNTLISLCFAFQLNVSETNLFLKKGGYNDLYFRDTRDAIIAHCLEKKLDLITTNIELEALNLEIIE</sequence>
<name>A0AAJ1NLQ1_9BACI</name>
<accession>A0AAJ1NLQ1</accession>
<gene>
    <name evidence="1" type="ORF">P6U19_08775</name>
</gene>
<dbReference type="EMBL" id="JARPRR010000005">
    <property type="protein sequence ID" value="MDG0952683.1"/>
    <property type="molecule type" value="Genomic_DNA"/>
</dbReference>